<evidence type="ECO:0000256" key="3">
    <source>
        <dbReference type="ARBA" id="ARBA00023163"/>
    </source>
</evidence>
<evidence type="ECO:0000259" key="8">
    <source>
        <dbReference type="PROSITE" id="PS51742"/>
    </source>
</evidence>
<feature type="region of interest" description="Disordered" evidence="6">
    <location>
        <begin position="409"/>
        <end position="461"/>
    </location>
</feature>
<organism evidence="9 10">
    <name type="scientific">Vigna mungo</name>
    <name type="common">Black gram</name>
    <name type="synonym">Phaseolus mungo</name>
    <dbReference type="NCBI Taxonomy" id="3915"/>
    <lineage>
        <taxon>Eukaryota</taxon>
        <taxon>Viridiplantae</taxon>
        <taxon>Streptophyta</taxon>
        <taxon>Embryophyta</taxon>
        <taxon>Tracheophyta</taxon>
        <taxon>Spermatophyta</taxon>
        <taxon>Magnoliopsida</taxon>
        <taxon>eudicotyledons</taxon>
        <taxon>Gunneridae</taxon>
        <taxon>Pentapetalae</taxon>
        <taxon>rosids</taxon>
        <taxon>fabids</taxon>
        <taxon>Fabales</taxon>
        <taxon>Fabaceae</taxon>
        <taxon>Papilionoideae</taxon>
        <taxon>50 kb inversion clade</taxon>
        <taxon>NPAAA clade</taxon>
        <taxon>indigoferoid/millettioid clade</taxon>
        <taxon>Phaseoleae</taxon>
        <taxon>Vigna</taxon>
    </lineage>
</organism>
<reference evidence="9 10" key="1">
    <citation type="journal article" date="2023" name="Life. Sci Alliance">
        <title>Evolutionary insights into 3D genome organization and epigenetic landscape of Vigna mungo.</title>
        <authorList>
            <person name="Junaid A."/>
            <person name="Singh B."/>
            <person name="Bhatia S."/>
        </authorList>
    </citation>
    <scope>NUCLEOTIDE SEQUENCE [LARGE SCALE GENOMIC DNA]</scope>
    <source>
        <strain evidence="9">Urdbean</strain>
    </source>
</reference>
<feature type="region of interest" description="Disordered" evidence="6">
    <location>
        <begin position="70"/>
        <end position="120"/>
    </location>
</feature>
<keyword evidence="10" id="KW-1185">Reference proteome</keyword>
<dbReference type="EMBL" id="CP144692">
    <property type="protein sequence ID" value="WVY98175.1"/>
    <property type="molecule type" value="Genomic_DNA"/>
</dbReference>
<feature type="transmembrane region" description="Helical" evidence="7">
    <location>
        <begin position="137"/>
        <end position="156"/>
    </location>
</feature>
<evidence type="ECO:0000256" key="1">
    <source>
        <dbReference type="ARBA" id="ARBA00023015"/>
    </source>
</evidence>
<feature type="compositionally biased region" description="Polar residues" evidence="6">
    <location>
        <begin position="412"/>
        <end position="431"/>
    </location>
</feature>
<evidence type="ECO:0000256" key="7">
    <source>
        <dbReference type="SAM" id="Phobius"/>
    </source>
</evidence>
<feature type="region of interest" description="Disordered" evidence="6">
    <location>
        <begin position="366"/>
        <end position="385"/>
    </location>
</feature>
<evidence type="ECO:0000313" key="9">
    <source>
        <dbReference type="EMBL" id="WVY98175.1"/>
    </source>
</evidence>
<evidence type="ECO:0000256" key="6">
    <source>
        <dbReference type="SAM" id="MobiDB-lite"/>
    </source>
</evidence>
<keyword evidence="3 5" id="KW-0804">Transcription</keyword>
<dbReference type="AlphaFoldDB" id="A0AAQ3MWK7"/>
<gene>
    <name evidence="9" type="ORF">V8G54_030326</name>
</gene>
<feature type="compositionally biased region" description="Polar residues" evidence="6">
    <location>
        <begin position="439"/>
        <end position="454"/>
    </location>
</feature>
<comment type="domain">
    <text evidence="5">The PPC domain mediates interactions between AHL proteins.</text>
</comment>
<protein>
    <recommendedName>
        <fullName evidence="5">AT-hook motif nuclear-localized protein</fullName>
    </recommendedName>
</protein>
<feature type="domain" description="PPC" evidence="8">
    <location>
        <begin position="228"/>
        <end position="382"/>
    </location>
</feature>
<evidence type="ECO:0000313" key="10">
    <source>
        <dbReference type="Proteomes" id="UP001374535"/>
    </source>
</evidence>
<dbReference type="Proteomes" id="UP001374535">
    <property type="component" value="Chromosome 9"/>
</dbReference>
<accession>A0AAQ3MWK7</accession>
<feature type="region of interest" description="Disordered" evidence="6">
    <location>
        <begin position="1"/>
        <end position="27"/>
    </location>
</feature>
<keyword evidence="7" id="KW-1133">Transmembrane helix</keyword>
<dbReference type="Pfam" id="PF03479">
    <property type="entry name" value="PCC"/>
    <property type="match status" value="1"/>
</dbReference>
<keyword evidence="7" id="KW-0472">Membrane</keyword>
<feature type="transmembrane region" description="Helical" evidence="7">
    <location>
        <begin position="219"/>
        <end position="239"/>
    </location>
</feature>
<dbReference type="PANTHER" id="PTHR31500:SF56">
    <property type="entry name" value="AT-HOOK MOTIF NUCLEAR-LOCALIZED PROTEIN"/>
    <property type="match status" value="1"/>
</dbReference>
<sequence length="461" mass="49436">MEAALSNTTISAGSAPPPSGVSQPMNMNVNMNMNVGNGEGTTTPASAPAPASTPTTMVPAVPAATTTTTLVTTTPGSTGSQGSFDLFGKKKRGRPRKYDADGNLRVSATPTPPPPGFTLSTPSEFSNKRSRGKHTAFGNYQLFSSFGVVMLLLLSADLTHCTMSSPILEMEIIIPHTANVWIGFLSVILEGEVFANTAAGDFIPHVVTVYTGEVMQKPVYVVVFLQIYVMMYHLALVFLSNFDRSFWFGDLDNDLVTFLLCRMLLERSCHLLRRVQEESVFSLPMELSQMSPYANPALLGRFEILSLSGSFTVADNSGMKSRTGGLSVSLAGPDGRVIGGGVAGLLTAAGPIQIVVGSFTQNAQKSQKKKYQREQQPVVSPTSAVPETVTFARPISQANAEGENFLMPMSQIPDQTQRESVSVSSDKQNLDATLDAANWNGSEEYSDQRTSPDINISLPDE</sequence>
<dbReference type="SUPFAM" id="SSF117856">
    <property type="entry name" value="AF0104/ALDC/Ptd012-like"/>
    <property type="match status" value="1"/>
</dbReference>
<dbReference type="CDD" id="cd11378">
    <property type="entry name" value="DUF296"/>
    <property type="match status" value="1"/>
</dbReference>
<keyword evidence="2 5" id="KW-0238">DNA-binding</keyword>
<feature type="compositionally biased region" description="Polar residues" evidence="6">
    <location>
        <begin position="374"/>
        <end position="385"/>
    </location>
</feature>
<dbReference type="InterPro" id="IPR039605">
    <property type="entry name" value="AHL"/>
</dbReference>
<evidence type="ECO:0000256" key="4">
    <source>
        <dbReference type="ARBA" id="ARBA00023242"/>
    </source>
</evidence>
<proteinExistence type="predicted"/>
<name>A0AAQ3MWK7_VIGMU</name>
<keyword evidence="7" id="KW-0812">Transmembrane</keyword>
<dbReference type="PROSITE" id="PS51742">
    <property type="entry name" value="PPC"/>
    <property type="match status" value="1"/>
</dbReference>
<evidence type="ECO:0000256" key="2">
    <source>
        <dbReference type="ARBA" id="ARBA00023125"/>
    </source>
</evidence>
<dbReference type="InterPro" id="IPR005175">
    <property type="entry name" value="PPC_dom"/>
</dbReference>
<keyword evidence="4 5" id="KW-0539">Nucleus</keyword>
<dbReference type="PANTHER" id="PTHR31500">
    <property type="entry name" value="AT-HOOK MOTIF NUCLEAR-LOCALIZED PROTEIN 9"/>
    <property type="match status" value="1"/>
</dbReference>
<feature type="compositionally biased region" description="Polar residues" evidence="6">
    <location>
        <begin position="1"/>
        <end position="10"/>
    </location>
</feature>
<feature type="region of interest" description="Disordered" evidence="6">
    <location>
        <begin position="35"/>
        <end position="54"/>
    </location>
</feature>
<comment type="function">
    <text evidence="5">Transcription factor that specifically binds AT-rich DNA sequences related to the nuclear matrix attachment regions (MARs).</text>
</comment>
<evidence type="ECO:0000256" key="5">
    <source>
        <dbReference type="RuleBase" id="RU367031"/>
    </source>
</evidence>
<keyword evidence="1 5" id="KW-0805">Transcription regulation</keyword>
<comment type="subcellular location">
    <subcellularLocation>
        <location evidence="5">Nucleus</location>
    </subcellularLocation>
</comment>
<dbReference type="Gene3D" id="3.30.1330.80">
    <property type="entry name" value="Hypothetical protein, similar to alpha- acetolactate decarboxylase, domain 2"/>
    <property type="match status" value="1"/>
</dbReference>
<feature type="compositionally biased region" description="Low complexity" evidence="6">
    <location>
        <begin position="70"/>
        <end position="83"/>
    </location>
</feature>
<dbReference type="GO" id="GO:0005634">
    <property type="term" value="C:nucleus"/>
    <property type="evidence" value="ECO:0007669"/>
    <property type="project" value="UniProtKB-SubCell"/>
</dbReference>
<dbReference type="GO" id="GO:0003680">
    <property type="term" value="F:minor groove of adenine-thymine-rich DNA binding"/>
    <property type="evidence" value="ECO:0007669"/>
    <property type="project" value="UniProtKB-UniRule"/>
</dbReference>